<keyword evidence="3" id="KW-1185">Reference proteome</keyword>
<feature type="chain" id="PRO_5045460571" description="Transporter" evidence="1">
    <location>
        <begin position="19"/>
        <end position="298"/>
    </location>
</feature>
<organism evidence="2 3">
    <name type="scientific">Flavobacterium difficile</name>
    <dbReference type="NCBI Taxonomy" id="2709659"/>
    <lineage>
        <taxon>Bacteria</taxon>
        <taxon>Pseudomonadati</taxon>
        <taxon>Bacteroidota</taxon>
        <taxon>Flavobacteriia</taxon>
        <taxon>Flavobacteriales</taxon>
        <taxon>Flavobacteriaceae</taxon>
        <taxon>Flavobacterium</taxon>
    </lineage>
</organism>
<dbReference type="Proteomes" id="UP000800984">
    <property type="component" value="Unassembled WGS sequence"/>
</dbReference>
<comment type="caution">
    <text evidence="2">The sequence shown here is derived from an EMBL/GenBank/DDBJ whole genome shotgun (WGS) entry which is preliminary data.</text>
</comment>
<gene>
    <name evidence="2" type="ORF">G4D72_07660</name>
</gene>
<feature type="signal peptide" evidence="1">
    <location>
        <begin position="1"/>
        <end position="18"/>
    </location>
</feature>
<dbReference type="EMBL" id="JAAJBT010000004">
    <property type="protein sequence ID" value="NHM01983.1"/>
    <property type="molecule type" value="Genomic_DNA"/>
</dbReference>
<reference evidence="2 3" key="1">
    <citation type="submission" date="2020-02" db="EMBL/GenBank/DDBJ databases">
        <authorList>
            <person name="Chen W.-M."/>
        </authorList>
    </citation>
    <scope>NUCLEOTIDE SEQUENCE [LARGE SCALE GENOMIC DNA]</scope>
    <source>
        <strain evidence="2 3">KDG-16</strain>
    </source>
</reference>
<evidence type="ECO:0008006" key="4">
    <source>
        <dbReference type="Google" id="ProtNLM"/>
    </source>
</evidence>
<accession>A0ABX0I463</accession>
<evidence type="ECO:0000313" key="3">
    <source>
        <dbReference type="Proteomes" id="UP000800984"/>
    </source>
</evidence>
<dbReference type="RefSeq" id="WP_166077077.1">
    <property type="nucleotide sequence ID" value="NZ_JAAJBT010000004.1"/>
</dbReference>
<dbReference type="PROSITE" id="PS51257">
    <property type="entry name" value="PROKAR_LIPOPROTEIN"/>
    <property type="match status" value="1"/>
</dbReference>
<sequence>MKKIVLSFTLLITSYSFSQGCSDAGICSVGNGFSNPIDSLKNQLEIGNVFGKGVEDVVYISPYISYTRVFTNHFSLTTKVTFSQASGSFGTRGNIGDAFLIGNYKFTEKNNKQWSALLGIKIPFTGSNDKINNFSIPLDYQSSLGTYDLFLGADFKYKKWNFNSAIQIPVINANGNSYFDEFSASNDFPTTNLFERKSDALFRSMYTFQSKSKKFTYKPNLLFIYHLGNDTFEDTFGVRKEIPNSEGLTINANYITNYKFNDKNSIEVSLAFPILYRAIRPDGLTRSLTLGINYRYNF</sequence>
<name>A0ABX0I463_9FLAO</name>
<evidence type="ECO:0000256" key="1">
    <source>
        <dbReference type="SAM" id="SignalP"/>
    </source>
</evidence>
<evidence type="ECO:0000313" key="2">
    <source>
        <dbReference type="EMBL" id="NHM01983.1"/>
    </source>
</evidence>
<proteinExistence type="predicted"/>
<keyword evidence="1" id="KW-0732">Signal</keyword>
<protein>
    <recommendedName>
        <fullName evidence="4">Transporter</fullName>
    </recommendedName>
</protein>